<dbReference type="AlphaFoldDB" id="A0A556RG68"/>
<protein>
    <submittedName>
        <fullName evidence="1">Uncharacterized protein</fullName>
    </submittedName>
</protein>
<evidence type="ECO:0000313" key="2">
    <source>
        <dbReference type="Proteomes" id="UP000319138"/>
    </source>
</evidence>
<dbReference type="RefSeq" id="WP_086358978.1">
    <property type="nucleotide sequence ID" value="NZ_VMHL01000006.1"/>
</dbReference>
<organism evidence="1 2">
    <name type="scientific">Gilliamella apicola</name>
    <dbReference type="NCBI Taxonomy" id="1196095"/>
    <lineage>
        <taxon>Bacteria</taxon>
        <taxon>Pseudomonadati</taxon>
        <taxon>Pseudomonadota</taxon>
        <taxon>Gammaproteobacteria</taxon>
        <taxon>Orbales</taxon>
        <taxon>Orbaceae</taxon>
        <taxon>Gilliamella</taxon>
    </lineage>
</organism>
<gene>
    <name evidence="1" type="ORF">FPQ14_11050</name>
</gene>
<dbReference type="EMBL" id="VMHL01000006">
    <property type="protein sequence ID" value="TSJ87876.1"/>
    <property type="molecule type" value="Genomic_DNA"/>
</dbReference>
<accession>A0A556RG68</accession>
<comment type="caution">
    <text evidence="1">The sequence shown here is derived from an EMBL/GenBank/DDBJ whole genome shotgun (WGS) entry which is preliminary data.</text>
</comment>
<evidence type="ECO:0000313" key="1">
    <source>
        <dbReference type="EMBL" id="TSJ87876.1"/>
    </source>
</evidence>
<sequence length="67" mass="7047">MSANFVLSVLSLIGCVALDVSVNELIFSSLGKIIDNKGERSDCVLYSSKVIYGALPLITLADVADNA</sequence>
<reference evidence="1 2" key="1">
    <citation type="submission" date="2019-07" db="EMBL/GenBank/DDBJ databases">
        <title>Gilliamella genomes.</title>
        <authorList>
            <person name="Zheng H."/>
        </authorList>
    </citation>
    <scope>NUCLEOTIDE SEQUENCE [LARGE SCALE GENOMIC DNA]</scope>
    <source>
        <strain evidence="1 2">W8131</strain>
    </source>
</reference>
<dbReference type="Proteomes" id="UP000319138">
    <property type="component" value="Unassembled WGS sequence"/>
</dbReference>
<proteinExistence type="predicted"/>
<name>A0A556RG68_9GAMM</name>